<dbReference type="GO" id="GO:0030955">
    <property type="term" value="F:potassium ion binding"/>
    <property type="evidence" value="ECO:0007669"/>
    <property type="project" value="UniProtKB-UniRule"/>
</dbReference>
<comment type="similarity">
    <text evidence="3 14">Belongs to the pyruvate kinase family.</text>
</comment>
<evidence type="ECO:0000256" key="3">
    <source>
        <dbReference type="ARBA" id="ARBA00008663"/>
    </source>
</evidence>
<dbReference type="SUPFAM" id="SSF52935">
    <property type="entry name" value="PK C-terminal domain-like"/>
    <property type="match status" value="1"/>
</dbReference>
<comment type="pathway">
    <text evidence="2 14">Carbohydrate degradation; glycolysis; pyruvate from D-glyceraldehyde 3-phosphate: step 5/5.</text>
</comment>
<keyword evidence="10 14" id="KW-0460">Magnesium</keyword>
<dbReference type="Pfam" id="PF02887">
    <property type="entry name" value="PK_C"/>
    <property type="match status" value="1"/>
</dbReference>
<name>A0A1F4TN35_UNCSA</name>
<evidence type="ECO:0000256" key="12">
    <source>
        <dbReference type="ARBA" id="ARBA00023317"/>
    </source>
</evidence>
<evidence type="ECO:0000256" key="5">
    <source>
        <dbReference type="ARBA" id="ARBA00022679"/>
    </source>
</evidence>
<evidence type="ECO:0000256" key="1">
    <source>
        <dbReference type="ARBA" id="ARBA00001958"/>
    </source>
</evidence>
<sequence length="471" mass="51103">MGSMPRTKIICTIGPASNSEDKLRSLIVAGMNIARLNLSHGTHEEHAKVIGLLRKIDSSIAVLSDLQGPRIRTGLLIGQRAVELKTGDIITLTGKQLEGDSRQVSISPGSVIADIKVGDQILIADATIELKVISKNKLGLKCKIVDGGVLSEHKGVNLPKTKLSLPSITAKDKRDLEWAIKNKVDYIGLSFVRQAKDILAVKQVLKRHKVNIPVIAKLEKPEAIDNLEAIVAVADAIMVARGDLGLEMSLEKVPEIQKKVIALCRKACKPVIVATQMLESMVDHEHPTRAEVSDVANAIFDGTDVVMLSEETSVGQDPVRAVKTMVKIIAEAENDLQYQAIEPEKNNLDLAVAHSACVLANTLKAKAIVTFTETGSTALRVAKQRPSTPVFGVVINEKALRRLALYFGVQPVCIKSFKYIDQMISHAESAIKKVAKLRKHDLVVITAGIPTHVPGITNLVKVHRVGEKQSF</sequence>
<keyword evidence="5 14" id="KW-0808">Transferase</keyword>
<evidence type="ECO:0000313" key="17">
    <source>
        <dbReference type="EMBL" id="OGC34135.1"/>
    </source>
</evidence>
<dbReference type="GO" id="GO:0000287">
    <property type="term" value="F:magnesium ion binding"/>
    <property type="evidence" value="ECO:0007669"/>
    <property type="project" value="UniProtKB-UniRule"/>
</dbReference>
<protein>
    <recommendedName>
        <fullName evidence="4 13">Pyruvate kinase</fullName>
        <ecNumber evidence="4 13">2.7.1.40</ecNumber>
    </recommendedName>
</protein>
<keyword evidence="12 17" id="KW-0670">Pyruvate</keyword>
<dbReference type="GO" id="GO:0004743">
    <property type="term" value="F:pyruvate kinase activity"/>
    <property type="evidence" value="ECO:0007669"/>
    <property type="project" value="UniProtKB-UniRule"/>
</dbReference>
<dbReference type="NCBIfam" id="NF004491">
    <property type="entry name" value="PRK05826.1"/>
    <property type="match status" value="1"/>
</dbReference>
<dbReference type="PRINTS" id="PR01050">
    <property type="entry name" value="PYRUVTKNASE"/>
</dbReference>
<evidence type="ECO:0000256" key="10">
    <source>
        <dbReference type="ARBA" id="ARBA00022842"/>
    </source>
</evidence>
<dbReference type="GO" id="GO:0016301">
    <property type="term" value="F:kinase activity"/>
    <property type="evidence" value="ECO:0007669"/>
    <property type="project" value="UniProtKB-KW"/>
</dbReference>
<dbReference type="InterPro" id="IPR018209">
    <property type="entry name" value="Pyrv_Knase_AS"/>
</dbReference>
<keyword evidence="6" id="KW-0479">Metal-binding</keyword>
<evidence type="ECO:0000313" key="18">
    <source>
        <dbReference type="Proteomes" id="UP000177309"/>
    </source>
</evidence>
<dbReference type="Gene3D" id="2.40.33.10">
    <property type="entry name" value="PK beta-barrel domain-like"/>
    <property type="match status" value="1"/>
</dbReference>
<dbReference type="EMBL" id="MEUI01000022">
    <property type="protein sequence ID" value="OGC34135.1"/>
    <property type="molecule type" value="Genomic_DNA"/>
</dbReference>
<dbReference type="Proteomes" id="UP000177309">
    <property type="component" value="Unassembled WGS sequence"/>
</dbReference>
<evidence type="ECO:0000256" key="14">
    <source>
        <dbReference type="RuleBase" id="RU000504"/>
    </source>
</evidence>
<dbReference type="InterPro" id="IPR040442">
    <property type="entry name" value="Pyrv_kinase-like_dom_sf"/>
</dbReference>
<dbReference type="InterPro" id="IPR011037">
    <property type="entry name" value="Pyrv_Knase-like_insert_dom_sf"/>
</dbReference>
<dbReference type="SUPFAM" id="SSF50800">
    <property type="entry name" value="PK beta-barrel domain-like"/>
    <property type="match status" value="1"/>
</dbReference>
<dbReference type="InterPro" id="IPR015793">
    <property type="entry name" value="Pyrv_Knase_brl"/>
</dbReference>
<proteinExistence type="inferred from homology"/>
<evidence type="ECO:0000256" key="6">
    <source>
        <dbReference type="ARBA" id="ARBA00022723"/>
    </source>
</evidence>
<dbReference type="Gene3D" id="3.20.20.60">
    <property type="entry name" value="Phosphoenolpyruvate-binding domains"/>
    <property type="match status" value="1"/>
</dbReference>
<feature type="domain" description="Pyruvate kinase barrel" evidence="15">
    <location>
        <begin position="5"/>
        <end position="322"/>
    </location>
</feature>
<dbReference type="InterPro" id="IPR036918">
    <property type="entry name" value="Pyrv_Knase_C_sf"/>
</dbReference>
<evidence type="ECO:0000256" key="9">
    <source>
        <dbReference type="ARBA" id="ARBA00022840"/>
    </source>
</evidence>
<evidence type="ECO:0000259" key="16">
    <source>
        <dbReference type="Pfam" id="PF02887"/>
    </source>
</evidence>
<keyword evidence="9" id="KW-0067">ATP-binding</keyword>
<evidence type="ECO:0000256" key="13">
    <source>
        <dbReference type="NCBIfam" id="TIGR01064"/>
    </source>
</evidence>
<dbReference type="SUPFAM" id="SSF51621">
    <property type="entry name" value="Phosphoenolpyruvate/pyruvate domain"/>
    <property type="match status" value="1"/>
</dbReference>
<dbReference type="GO" id="GO:0005524">
    <property type="term" value="F:ATP binding"/>
    <property type="evidence" value="ECO:0007669"/>
    <property type="project" value="UniProtKB-KW"/>
</dbReference>
<dbReference type="Pfam" id="PF00224">
    <property type="entry name" value="PK"/>
    <property type="match status" value="1"/>
</dbReference>
<dbReference type="NCBIfam" id="NF004978">
    <property type="entry name" value="PRK06354.1"/>
    <property type="match status" value="1"/>
</dbReference>
<keyword evidence="11 14" id="KW-0324">Glycolysis</keyword>
<evidence type="ECO:0000256" key="2">
    <source>
        <dbReference type="ARBA" id="ARBA00004997"/>
    </source>
</evidence>
<dbReference type="PANTHER" id="PTHR11817">
    <property type="entry name" value="PYRUVATE KINASE"/>
    <property type="match status" value="1"/>
</dbReference>
<keyword evidence="8 14" id="KW-0418">Kinase</keyword>
<dbReference type="InterPro" id="IPR015795">
    <property type="entry name" value="Pyrv_Knase_C"/>
</dbReference>
<dbReference type="InterPro" id="IPR001697">
    <property type="entry name" value="Pyr_Knase"/>
</dbReference>
<gene>
    <name evidence="17" type="ORF">A2462_01130</name>
</gene>
<comment type="catalytic activity">
    <reaction evidence="14">
        <text>pyruvate + ATP = phosphoenolpyruvate + ADP + H(+)</text>
        <dbReference type="Rhea" id="RHEA:18157"/>
        <dbReference type="ChEBI" id="CHEBI:15361"/>
        <dbReference type="ChEBI" id="CHEBI:15378"/>
        <dbReference type="ChEBI" id="CHEBI:30616"/>
        <dbReference type="ChEBI" id="CHEBI:58702"/>
        <dbReference type="ChEBI" id="CHEBI:456216"/>
        <dbReference type="EC" id="2.7.1.40"/>
    </reaction>
</comment>
<dbReference type="AlphaFoldDB" id="A0A1F4TN35"/>
<dbReference type="UniPathway" id="UPA00109">
    <property type="reaction ID" value="UER00188"/>
</dbReference>
<dbReference type="InterPro" id="IPR015806">
    <property type="entry name" value="Pyrv_Knase_insert_dom_sf"/>
</dbReference>
<evidence type="ECO:0000259" key="15">
    <source>
        <dbReference type="Pfam" id="PF00224"/>
    </source>
</evidence>
<dbReference type="PROSITE" id="PS00110">
    <property type="entry name" value="PYRUVATE_KINASE"/>
    <property type="match status" value="1"/>
</dbReference>
<dbReference type="NCBIfam" id="TIGR01064">
    <property type="entry name" value="pyruv_kin"/>
    <property type="match status" value="1"/>
</dbReference>
<dbReference type="InterPro" id="IPR015813">
    <property type="entry name" value="Pyrv/PenolPyrv_kinase-like_dom"/>
</dbReference>
<dbReference type="EC" id="2.7.1.40" evidence="4 13"/>
<dbReference type="FunFam" id="2.40.33.10:FF:000001">
    <property type="entry name" value="Pyruvate kinase"/>
    <property type="match status" value="1"/>
</dbReference>
<reference evidence="17 18" key="1">
    <citation type="journal article" date="2016" name="Nat. Commun.">
        <title>Thousands of microbial genomes shed light on interconnected biogeochemical processes in an aquifer system.</title>
        <authorList>
            <person name="Anantharaman K."/>
            <person name="Brown C.T."/>
            <person name="Hug L.A."/>
            <person name="Sharon I."/>
            <person name="Castelle C.J."/>
            <person name="Probst A.J."/>
            <person name="Thomas B.C."/>
            <person name="Singh A."/>
            <person name="Wilkins M.J."/>
            <person name="Karaoz U."/>
            <person name="Brodie E.L."/>
            <person name="Williams K.H."/>
            <person name="Hubbard S.S."/>
            <person name="Banfield J.F."/>
        </authorList>
    </citation>
    <scope>NUCLEOTIDE SEQUENCE [LARGE SCALE GENOMIC DNA]</scope>
</reference>
<accession>A0A1F4TN35</accession>
<feature type="domain" description="Pyruvate kinase C-terminal" evidence="16">
    <location>
        <begin position="351"/>
        <end position="463"/>
    </location>
</feature>
<comment type="cofactor">
    <cofactor evidence="1">
        <name>K(+)</name>
        <dbReference type="ChEBI" id="CHEBI:29103"/>
    </cofactor>
</comment>
<organism evidence="17 18">
    <name type="scientific">candidate division WOR-1 bacterium RIFOXYC2_FULL_41_25</name>
    <dbReference type="NCBI Taxonomy" id="1802586"/>
    <lineage>
        <taxon>Bacteria</taxon>
        <taxon>Bacillati</taxon>
        <taxon>Saganbacteria</taxon>
    </lineage>
</organism>
<evidence type="ECO:0000256" key="4">
    <source>
        <dbReference type="ARBA" id="ARBA00012142"/>
    </source>
</evidence>
<comment type="caution">
    <text evidence="17">The sequence shown here is derived from an EMBL/GenBank/DDBJ whole genome shotgun (WGS) entry which is preliminary data.</text>
</comment>
<dbReference type="Gene3D" id="3.40.1380.20">
    <property type="entry name" value="Pyruvate kinase, C-terminal domain"/>
    <property type="match status" value="1"/>
</dbReference>
<evidence type="ECO:0000256" key="8">
    <source>
        <dbReference type="ARBA" id="ARBA00022777"/>
    </source>
</evidence>
<evidence type="ECO:0000256" key="11">
    <source>
        <dbReference type="ARBA" id="ARBA00023152"/>
    </source>
</evidence>
<evidence type="ECO:0000256" key="7">
    <source>
        <dbReference type="ARBA" id="ARBA00022741"/>
    </source>
</evidence>
<keyword evidence="7" id="KW-0547">Nucleotide-binding</keyword>